<organism evidence="2 3">
    <name type="scientific">Characodon lateralis</name>
    <dbReference type="NCBI Taxonomy" id="208331"/>
    <lineage>
        <taxon>Eukaryota</taxon>
        <taxon>Metazoa</taxon>
        <taxon>Chordata</taxon>
        <taxon>Craniata</taxon>
        <taxon>Vertebrata</taxon>
        <taxon>Euteleostomi</taxon>
        <taxon>Actinopterygii</taxon>
        <taxon>Neopterygii</taxon>
        <taxon>Teleostei</taxon>
        <taxon>Neoteleostei</taxon>
        <taxon>Acanthomorphata</taxon>
        <taxon>Ovalentaria</taxon>
        <taxon>Atherinomorphae</taxon>
        <taxon>Cyprinodontiformes</taxon>
        <taxon>Goodeidae</taxon>
        <taxon>Characodon</taxon>
    </lineage>
</organism>
<comment type="caution">
    <text evidence="2">The sequence shown here is derived from an EMBL/GenBank/DDBJ whole genome shotgun (WGS) entry which is preliminary data.</text>
</comment>
<evidence type="ECO:0000313" key="3">
    <source>
        <dbReference type="Proteomes" id="UP001352852"/>
    </source>
</evidence>
<accession>A0ABU7ERX6</accession>
<dbReference type="Proteomes" id="UP001352852">
    <property type="component" value="Unassembled WGS sequence"/>
</dbReference>
<reference evidence="2 3" key="1">
    <citation type="submission" date="2021-06" db="EMBL/GenBank/DDBJ databases">
        <authorList>
            <person name="Palmer J.M."/>
        </authorList>
    </citation>
    <scope>NUCLEOTIDE SEQUENCE [LARGE SCALE GENOMIC DNA]</scope>
    <source>
        <strain evidence="2 3">CL_MEX2019</strain>
        <tissue evidence="2">Muscle</tissue>
    </source>
</reference>
<gene>
    <name evidence="2" type="ORF">CHARACLAT_002321</name>
</gene>
<evidence type="ECO:0000256" key="1">
    <source>
        <dbReference type="SAM" id="MobiDB-lite"/>
    </source>
</evidence>
<name>A0ABU7ERX6_9TELE</name>
<protein>
    <submittedName>
        <fullName evidence="2">Uncharacterized protein</fullName>
    </submittedName>
</protein>
<keyword evidence="3" id="KW-1185">Reference proteome</keyword>
<sequence>MSPCWQADITLQLGSRVTTITCNKPPEAALIEADFPTPWKRRPGPHRSESFSAASRPLKEPNVPLSYSSAGPAKSPFHSYRGQLQDNPFITHKWMFFLNAQDNFTSTRFT</sequence>
<proteinExistence type="predicted"/>
<dbReference type="EMBL" id="JAHUTJ010065670">
    <property type="protein sequence ID" value="MED6289394.1"/>
    <property type="molecule type" value="Genomic_DNA"/>
</dbReference>
<evidence type="ECO:0000313" key="2">
    <source>
        <dbReference type="EMBL" id="MED6289394.1"/>
    </source>
</evidence>
<feature type="region of interest" description="Disordered" evidence="1">
    <location>
        <begin position="33"/>
        <end position="70"/>
    </location>
</feature>